<feature type="domain" description="HAM1-like N-terminal" evidence="3">
    <location>
        <begin position="4"/>
        <end position="628"/>
    </location>
</feature>
<dbReference type="Gene3D" id="3.15.10.10">
    <property type="entry name" value="Bactericidal permeability-increasing protein, domain 1"/>
    <property type="match status" value="1"/>
</dbReference>
<feature type="region of interest" description="Disordered" evidence="1">
    <location>
        <begin position="791"/>
        <end position="832"/>
    </location>
</feature>
<dbReference type="Proteomes" id="UP000053095">
    <property type="component" value="Unassembled WGS sequence"/>
</dbReference>
<dbReference type="Pfam" id="PF14613">
    <property type="entry name" value="HAM1_C"/>
    <property type="match status" value="1"/>
</dbReference>
<dbReference type="PANTHER" id="PTHR31138">
    <property type="entry name" value="CHROMOSOME 19, WHOLE GENOME SHOTGUN SEQUENCE"/>
    <property type="match status" value="1"/>
</dbReference>
<accession>A0A0B8MXF1</accession>
<gene>
    <name evidence="4" type="ORF">TCE0_004f00139</name>
</gene>
<feature type="domain" description="HAM1-like C-terminal" evidence="2">
    <location>
        <begin position="640"/>
        <end position="799"/>
    </location>
</feature>
<dbReference type="InterPro" id="IPR045967">
    <property type="entry name" value="HAM1-like_N"/>
</dbReference>
<dbReference type="PANTHER" id="PTHR31138:SF1">
    <property type="entry name" value="PDZ DOMAIN-CONTAINING PROTEIN"/>
    <property type="match status" value="1"/>
</dbReference>
<name>A0A0B8MXF1_TALPI</name>
<sequence length="897" mass="99711">MGEKKSAVNRPMNPQQRDADISTKLQLYGIYSAFANGKLPSNKQCDVALNSAIKSKWLSSPSKELSEEGRTLVKDLRDVIDKTKLLFLTKNEGELLQEFIWDAQQITGEEFQRISGPVSKESARGDADRAAEGFKTLGTLLITNGEFRKLLSDAVVLLRDIAGDTAIKAASKLRPDEDALAQIDQPAEENVWHEKPDINTESLKAQFKEQTGRFKPGSKQDVQEAAQAATTSATGGRQDAPQSQIDARAGATTAKQTLQQRAEQNVAPEDREQAQQVAEQAQAVSSEYSQRTKDFLASKMPKERREQVVWRLKKMIVEIQGHSDYQQAIESLLSLAETYAGHGRDVSSQGTTATKGARENTIMRKAETNLRTLIERFANSTSTDDFFDSLNTIYRDADQDPRLKDWFRNVDTYTRKCLREQGFIMQDEANDQWNKLYDEGRFLLRDRYRSHTDRIADEAKFLATQFDEDPQNRAFRQSVERLFKDLGQDQYGKPTFKPHLVKDITNVILPEIFENVSYIPIPRIEVSDPAVDMVIENLIIESDNLMPNVVELGTDNYWRWGRKKISNIDDHKIMISASGIQADLRDVSYYLKKKQGFPSLTDIGVMDILLGGTGFGFKIAASKAQKNDRNEVFKLDSVKVNVKNLSIKLKKSKHKMLFSIFRPMLLNVVRPALEKVLESQIRNAFQKADAFAYQVQLEAQRAQEAAREDPENAKNIFARYADATRQVITEKKKQAEAIAQRGTKVQLAMTHQDAMFKDIKLPGGVTTKATEYKELSAKGDRWQSPVFNWGAASPTSNLPKPATVTRKPHTTAESRLQEKPQTGGVDGVGAGAGGPASAVNGFHGVSTTGATASGSSGQLLPTNGVTNNQSATNGAFKKEVDRAFDASGNTLPTLGGV</sequence>
<evidence type="ECO:0000313" key="5">
    <source>
        <dbReference type="Proteomes" id="UP000053095"/>
    </source>
</evidence>
<feature type="compositionally biased region" description="Low complexity" evidence="1">
    <location>
        <begin position="225"/>
        <end position="234"/>
    </location>
</feature>
<dbReference type="Pfam" id="PF19343">
    <property type="entry name" value="HAM1_N"/>
    <property type="match status" value="1"/>
</dbReference>
<reference evidence="5" key="1">
    <citation type="journal article" date="2015" name="Genome Announc.">
        <title>Draft genome sequence of Talaromyces cellulolyticus strain Y-94, a source of lignocellulosic biomass-degrading enzymes.</title>
        <authorList>
            <person name="Fujii T."/>
            <person name="Koike H."/>
            <person name="Sawayama S."/>
            <person name="Yano S."/>
            <person name="Inoue H."/>
        </authorList>
    </citation>
    <scope>NUCLEOTIDE SEQUENCE [LARGE SCALE GENOMIC DNA]</scope>
    <source>
        <strain evidence="5">Y-94</strain>
    </source>
</reference>
<evidence type="ECO:0000259" key="3">
    <source>
        <dbReference type="Pfam" id="PF19343"/>
    </source>
</evidence>
<evidence type="ECO:0000259" key="2">
    <source>
        <dbReference type="Pfam" id="PF14613"/>
    </source>
</evidence>
<feature type="compositionally biased region" description="Polar residues" evidence="1">
    <location>
        <begin position="858"/>
        <end position="871"/>
    </location>
</feature>
<organism evidence="4 5">
    <name type="scientific">Talaromyces pinophilus</name>
    <name type="common">Penicillium pinophilum</name>
    <dbReference type="NCBI Taxonomy" id="128442"/>
    <lineage>
        <taxon>Eukaryota</taxon>
        <taxon>Fungi</taxon>
        <taxon>Dikarya</taxon>
        <taxon>Ascomycota</taxon>
        <taxon>Pezizomycotina</taxon>
        <taxon>Eurotiomycetes</taxon>
        <taxon>Eurotiomycetidae</taxon>
        <taxon>Eurotiales</taxon>
        <taxon>Trichocomaceae</taxon>
        <taxon>Talaromyces</taxon>
        <taxon>Talaromyces sect. Talaromyces</taxon>
    </lineage>
</organism>
<dbReference type="AlphaFoldDB" id="A0A0B8MXF1"/>
<proteinExistence type="predicted"/>
<keyword evidence="5" id="KW-1185">Reference proteome</keyword>
<evidence type="ECO:0000313" key="4">
    <source>
        <dbReference type="EMBL" id="GAM33322.1"/>
    </source>
</evidence>
<feature type="compositionally biased region" description="Polar residues" evidence="1">
    <location>
        <begin position="253"/>
        <end position="263"/>
    </location>
</feature>
<feature type="region of interest" description="Disordered" evidence="1">
    <location>
        <begin position="210"/>
        <end position="286"/>
    </location>
</feature>
<feature type="region of interest" description="Disordered" evidence="1">
    <location>
        <begin position="849"/>
        <end position="871"/>
    </location>
</feature>
<protein>
    <submittedName>
        <fullName evidence="4">Uncharacterized protein</fullName>
    </submittedName>
</protein>
<dbReference type="EMBL" id="DF933800">
    <property type="protein sequence ID" value="GAM33322.1"/>
    <property type="molecule type" value="Genomic_DNA"/>
</dbReference>
<evidence type="ECO:0000256" key="1">
    <source>
        <dbReference type="SAM" id="MobiDB-lite"/>
    </source>
</evidence>
<dbReference type="InterPro" id="IPR027842">
    <property type="entry name" value="HAM1-like_C"/>
</dbReference>
<feature type="compositionally biased region" description="Low complexity" evidence="1">
    <location>
        <begin position="274"/>
        <end position="284"/>
    </location>
</feature>